<evidence type="ECO:0000256" key="11">
    <source>
        <dbReference type="SAM" id="MobiDB-lite"/>
    </source>
</evidence>
<reference evidence="15 16" key="1">
    <citation type="submission" date="2024-03" db="EMBL/GenBank/DDBJ databases">
        <title>Community enrichment and isolation of bacterial strains for fucoidan degradation.</title>
        <authorList>
            <person name="Sichert A."/>
        </authorList>
    </citation>
    <scope>NUCLEOTIDE SEQUENCE [LARGE SCALE GENOMIC DNA]</scope>
    <source>
        <strain evidence="15 16">AS12</strain>
    </source>
</reference>
<evidence type="ECO:0000256" key="4">
    <source>
        <dbReference type="ARBA" id="ARBA00022553"/>
    </source>
</evidence>
<feature type="region of interest" description="Disordered" evidence="11">
    <location>
        <begin position="81"/>
        <end position="128"/>
    </location>
</feature>
<dbReference type="SUPFAM" id="SSF55874">
    <property type="entry name" value="ATPase domain of HSP90 chaperone/DNA topoisomerase II/histidine kinase"/>
    <property type="match status" value="1"/>
</dbReference>
<dbReference type="Gene3D" id="6.10.340.10">
    <property type="match status" value="1"/>
</dbReference>
<dbReference type="SMART" id="SM00388">
    <property type="entry name" value="HisKA"/>
    <property type="match status" value="1"/>
</dbReference>
<dbReference type="SUPFAM" id="SSF158472">
    <property type="entry name" value="HAMP domain-like"/>
    <property type="match status" value="1"/>
</dbReference>
<dbReference type="SMART" id="SM00387">
    <property type="entry name" value="HATPase_c"/>
    <property type="match status" value="1"/>
</dbReference>
<dbReference type="CDD" id="cd06225">
    <property type="entry name" value="HAMP"/>
    <property type="match status" value="1"/>
</dbReference>
<evidence type="ECO:0000256" key="1">
    <source>
        <dbReference type="ARBA" id="ARBA00000085"/>
    </source>
</evidence>
<feature type="domain" description="Histidine kinase" evidence="13">
    <location>
        <begin position="266"/>
        <end position="480"/>
    </location>
</feature>
<dbReference type="GO" id="GO:0005524">
    <property type="term" value="F:ATP binding"/>
    <property type="evidence" value="ECO:0007669"/>
    <property type="project" value="UniProtKB-KW"/>
</dbReference>
<evidence type="ECO:0000256" key="12">
    <source>
        <dbReference type="SAM" id="Phobius"/>
    </source>
</evidence>
<dbReference type="EC" id="2.7.13.3" evidence="3"/>
<comment type="subcellular location">
    <subcellularLocation>
        <location evidence="2">Membrane</location>
    </subcellularLocation>
</comment>
<dbReference type="InterPro" id="IPR036890">
    <property type="entry name" value="HATPase_C_sf"/>
</dbReference>
<comment type="catalytic activity">
    <reaction evidence="1">
        <text>ATP + protein L-histidine = ADP + protein N-phospho-L-histidine.</text>
        <dbReference type="EC" id="2.7.13.3"/>
    </reaction>
</comment>
<evidence type="ECO:0000259" key="14">
    <source>
        <dbReference type="PROSITE" id="PS50885"/>
    </source>
</evidence>
<dbReference type="Pfam" id="PF02518">
    <property type="entry name" value="HATPase_c"/>
    <property type="match status" value="1"/>
</dbReference>
<evidence type="ECO:0000256" key="2">
    <source>
        <dbReference type="ARBA" id="ARBA00004370"/>
    </source>
</evidence>
<dbReference type="Pfam" id="PF00512">
    <property type="entry name" value="HisKA"/>
    <property type="match status" value="1"/>
</dbReference>
<evidence type="ECO:0000256" key="10">
    <source>
        <dbReference type="ARBA" id="ARBA00023136"/>
    </source>
</evidence>
<dbReference type="Pfam" id="PF00672">
    <property type="entry name" value="HAMP"/>
    <property type="match status" value="1"/>
</dbReference>
<dbReference type="SUPFAM" id="SSF47384">
    <property type="entry name" value="Homodimeric domain of signal transducing histidine kinase"/>
    <property type="match status" value="1"/>
</dbReference>
<dbReference type="InterPro" id="IPR005467">
    <property type="entry name" value="His_kinase_dom"/>
</dbReference>
<keyword evidence="5" id="KW-0808">Transferase</keyword>
<evidence type="ECO:0000313" key="15">
    <source>
        <dbReference type="EMBL" id="MEM5496163.1"/>
    </source>
</evidence>
<dbReference type="PANTHER" id="PTHR45436:SF5">
    <property type="entry name" value="SENSOR HISTIDINE KINASE TRCS"/>
    <property type="match status" value="1"/>
</dbReference>
<dbReference type="InterPro" id="IPR003660">
    <property type="entry name" value="HAMP_dom"/>
</dbReference>
<dbReference type="PRINTS" id="PR00344">
    <property type="entry name" value="BCTRLSENSOR"/>
</dbReference>
<evidence type="ECO:0000313" key="16">
    <source>
        <dbReference type="Proteomes" id="UP001461163"/>
    </source>
</evidence>
<dbReference type="PANTHER" id="PTHR45436">
    <property type="entry name" value="SENSOR HISTIDINE KINASE YKOH"/>
    <property type="match status" value="1"/>
</dbReference>
<proteinExistence type="predicted"/>
<keyword evidence="4" id="KW-0597">Phosphoprotein</keyword>
<feature type="transmembrane region" description="Helical" evidence="12">
    <location>
        <begin position="184"/>
        <end position="205"/>
    </location>
</feature>
<keyword evidence="15" id="KW-0547">Nucleotide-binding</keyword>
<keyword evidence="15" id="KW-0067">ATP-binding</keyword>
<evidence type="ECO:0000256" key="3">
    <source>
        <dbReference type="ARBA" id="ARBA00012438"/>
    </source>
</evidence>
<keyword evidence="7" id="KW-0418">Kinase</keyword>
<organism evidence="15 16">
    <name type="scientific">Paraglaciecola mesophila</name>
    <dbReference type="NCBI Taxonomy" id="197222"/>
    <lineage>
        <taxon>Bacteria</taxon>
        <taxon>Pseudomonadati</taxon>
        <taxon>Pseudomonadota</taxon>
        <taxon>Gammaproteobacteria</taxon>
        <taxon>Alteromonadales</taxon>
        <taxon>Alteromonadaceae</taxon>
        <taxon>Paraglaciecola</taxon>
    </lineage>
</organism>
<evidence type="ECO:0000256" key="8">
    <source>
        <dbReference type="ARBA" id="ARBA00022989"/>
    </source>
</evidence>
<gene>
    <name evidence="15" type="ORF">WNY77_02010</name>
</gene>
<accession>A0ABU9SQK7</accession>
<keyword evidence="16" id="KW-1185">Reference proteome</keyword>
<dbReference type="InterPro" id="IPR003594">
    <property type="entry name" value="HATPase_dom"/>
</dbReference>
<name>A0ABU9SQK7_9ALTE</name>
<evidence type="ECO:0000256" key="6">
    <source>
        <dbReference type="ARBA" id="ARBA00022692"/>
    </source>
</evidence>
<feature type="domain" description="HAMP" evidence="14">
    <location>
        <begin position="206"/>
        <end position="258"/>
    </location>
</feature>
<keyword evidence="10 12" id="KW-0472">Membrane</keyword>
<dbReference type="InterPro" id="IPR036097">
    <property type="entry name" value="HisK_dim/P_sf"/>
</dbReference>
<keyword evidence="9" id="KW-0902">Two-component regulatory system</keyword>
<evidence type="ECO:0000256" key="9">
    <source>
        <dbReference type="ARBA" id="ARBA00023012"/>
    </source>
</evidence>
<dbReference type="PROSITE" id="PS50885">
    <property type="entry name" value="HAMP"/>
    <property type="match status" value="1"/>
</dbReference>
<dbReference type="Gene3D" id="1.10.287.130">
    <property type="match status" value="1"/>
</dbReference>
<comment type="caution">
    <text evidence="15">The sequence shown here is derived from an EMBL/GenBank/DDBJ whole genome shotgun (WGS) entry which is preliminary data.</text>
</comment>
<dbReference type="Proteomes" id="UP001461163">
    <property type="component" value="Unassembled WGS sequence"/>
</dbReference>
<protein>
    <recommendedName>
        <fullName evidence="3">histidine kinase</fullName>
        <ecNumber evidence="3">2.7.13.3</ecNumber>
    </recommendedName>
</protein>
<dbReference type="RefSeq" id="WP_342880694.1">
    <property type="nucleotide sequence ID" value="NZ_JBBMQS010000001.1"/>
</dbReference>
<dbReference type="InterPro" id="IPR050428">
    <property type="entry name" value="TCS_sensor_his_kinase"/>
</dbReference>
<evidence type="ECO:0000256" key="5">
    <source>
        <dbReference type="ARBA" id="ARBA00022679"/>
    </source>
</evidence>
<evidence type="ECO:0000259" key="13">
    <source>
        <dbReference type="PROSITE" id="PS50109"/>
    </source>
</evidence>
<sequence>MNIFRKVFLSFLGLTAITLLITLGLARWSFDQGFLDFVAGLEQQRLGELSVTLSAVYSRDKTWDAVIKSGLEHYASTPAMHIKGRPPALHQPSPLRHPGKDLDSPGNRAGPPHPRRNRQDAAPPTALFDPQDKWLVGAKPRSDANDMVSFSIYLQGEKVGELRSWLDSVPQSELASSFSTQQRYASIAIGLLCLLLAGIASWLLATKLTSPVKQVIHGVERLSLGHYDLSLNPTRADELGILMRNLNGLSHILSENRSAKNRWFADISHELRTPLTILLGELDALEAGIRPFGPEQIESLQQEALLLHRLVDDLYQLSLSDVGGLKYHFNQIDISKICHNVCSALASKAQQKGLQLTTQIQDKVTCLADPQRIEQLFINLLNNAILYTQQGGEIQVSLSQNAHSAVFEINDTLPSVPEEDCDKLFDPLYRQSTSRNRSAAGAGLGLTICKNIVIAHKGSITASPSTLGGLCARVELRLTKDKI</sequence>
<dbReference type="Gene3D" id="3.30.565.10">
    <property type="entry name" value="Histidine kinase-like ATPase, C-terminal domain"/>
    <property type="match status" value="1"/>
</dbReference>
<dbReference type="PROSITE" id="PS50109">
    <property type="entry name" value="HIS_KIN"/>
    <property type="match status" value="1"/>
</dbReference>
<evidence type="ECO:0000256" key="7">
    <source>
        <dbReference type="ARBA" id="ARBA00022777"/>
    </source>
</evidence>
<dbReference type="CDD" id="cd00082">
    <property type="entry name" value="HisKA"/>
    <property type="match status" value="1"/>
</dbReference>
<dbReference type="InterPro" id="IPR003661">
    <property type="entry name" value="HisK_dim/P_dom"/>
</dbReference>
<keyword evidence="8 12" id="KW-1133">Transmembrane helix</keyword>
<dbReference type="EMBL" id="JBBMQS010000001">
    <property type="protein sequence ID" value="MEM5496163.1"/>
    <property type="molecule type" value="Genomic_DNA"/>
</dbReference>
<dbReference type="InterPro" id="IPR004358">
    <property type="entry name" value="Sig_transdc_His_kin-like_C"/>
</dbReference>
<keyword evidence="6 12" id="KW-0812">Transmembrane</keyword>